<reference evidence="7" key="2">
    <citation type="submission" date="2023-05" db="EMBL/GenBank/DDBJ databases">
        <authorList>
            <consortium name="Lawrence Berkeley National Laboratory"/>
            <person name="Steindorff A."/>
            <person name="Hensen N."/>
            <person name="Bonometti L."/>
            <person name="Westerberg I."/>
            <person name="Brannstrom I.O."/>
            <person name="Guillou S."/>
            <person name="Cros-Aarteil S."/>
            <person name="Calhoun S."/>
            <person name="Haridas S."/>
            <person name="Kuo A."/>
            <person name="Mondo S."/>
            <person name="Pangilinan J."/>
            <person name="Riley R."/>
            <person name="Labutti K."/>
            <person name="Andreopoulos B."/>
            <person name="Lipzen A."/>
            <person name="Chen C."/>
            <person name="Yanf M."/>
            <person name="Daum C."/>
            <person name="Ng V."/>
            <person name="Clum A."/>
            <person name="Ohm R."/>
            <person name="Martin F."/>
            <person name="Silar P."/>
            <person name="Natvig D."/>
            <person name="Lalanne C."/>
            <person name="Gautier V."/>
            <person name="Ament-Velasquez S.L."/>
            <person name="Kruys A."/>
            <person name="Hutchinson M.I."/>
            <person name="Powell A.J."/>
            <person name="Barry K."/>
            <person name="Miller A.N."/>
            <person name="Grigoriev I.V."/>
            <person name="Debuchy R."/>
            <person name="Gladieux P."/>
            <person name="Thoren M.H."/>
            <person name="Johannesson H."/>
        </authorList>
    </citation>
    <scope>NUCLEOTIDE SEQUENCE</scope>
    <source>
        <strain evidence="7">CBS 731.68</strain>
    </source>
</reference>
<keyword evidence="4 6" id="KW-0472">Membrane</keyword>
<dbReference type="EMBL" id="MU853225">
    <property type="protein sequence ID" value="KAK4125880.1"/>
    <property type="molecule type" value="Genomic_DNA"/>
</dbReference>
<organism evidence="7 8">
    <name type="scientific">Parathielavia appendiculata</name>
    <dbReference type="NCBI Taxonomy" id="2587402"/>
    <lineage>
        <taxon>Eukaryota</taxon>
        <taxon>Fungi</taxon>
        <taxon>Dikarya</taxon>
        <taxon>Ascomycota</taxon>
        <taxon>Pezizomycotina</taxon>
        <taxon>Sordariomycetes</taxon>
        <taxon>Sordariomycetidae</taxon>
        <taxon>Sordariales</taxon>
        <taxon>Chaetomiaceae</taxon>
        <taxon>Parathielavia</taxon>
    </lineage>
</organism>
<protein>
    <submittedName>
        <fullName evidence="7">Uncharacterized protein</fullName>
    </submittedName>
</protein>
<comment type="similarity">
    <text evidence="5">Belongs to the anthrone oxygenase family.</text>
</comment>
<dbReference type="GeneID" id="87825436"/>
<evidence type="ECO:0000256" key="5">
    <source>
        <dbReference type="ARBA" id="ARBA00034313"/>
    </source>
</evidence>
<evidence type="ECO:0000256" key="4">
    <source>
        <dbReference type="ARBA" id="ARBA00023136"/>
    </source>
</evidence>
<proteinExistence type="inferred from homology"/>
<name>A0AAN6U3Q0_9PEZI</name>
<dbReference type="RefSeq" id="XP_062649651.1">
    <property type="nucleotide sequence ID" value="XM_062788666.1"/>
</dbReference>
<feature type="transmembrane region" description="Helical" evidence="6">
    <location>
        <begin position="28"/>
        <end position="46"/>
    </location>
</feature>
<accession>A0AAN6U3Q0</accession>
<dbReference type="Proteomes" id="UP001302602">
    <property type="component" value="Unassembled WGS sequence"/>
</dbReference>
<evidence type="ECO:0000313" key="7">
    <source>
        <dbReference type="EMBL" id="KAK4125880.1"/>
    </source>
</evidence>
<evidence type="ECO:0000256" key="6">
    <source>
        <dbReference type="SAM" id="Phobius"/>
    </source>
</evidence>
<keyword evidence="3 6" id="KW-1133">Transmembrane helix</keyword>
<evidence type="ECO:0000256" key="2">
    <source>
        <dbReference type="ARBA" id="ARBA00022692"/>
    </source>
</evidence>
<evidence type="ECO:0000313" key="8">
    <source>
        <dbReference type="Proteomes" id="UP001302602"/>
    </source>
</evidence>
<dbReference type="Pfam" id="PF08592">
    <property type="entry name" value="Anthrone_oxy"/>
    <property type="match status" value="1"/>
</dbReference>
<feature type="transmembrane region" description="Helical" evidence="6">
    <location>
        <begin position="53"/>
        <end position="76"/>
    </location>
</feature>
<keyword evidence="8" id="KW-1185">Reference proteome</keyword>
<reference evidence="7" key="1">
    <citation type="journal article" date="2023" name="Mol. Phylogenet. Evol.">
        <title>Genome-scale phylogeny and comparative genomics of the fungal order Sordariales.</title>
        <authorList>
            <person name="Hensen N."/>
            <person name="Bonometti L."/>
            <person name="Westerberg I."/>
            <person name="Brannstrom I.O."/>
            <person name="Guillou S."/>
            <person name="Cros-Aarteil S."/>
            <person name="Calhoun S."/>
            <person name="Haridas S."/>
            <person name="Kuo A."/>
            <person name="Mondo S."/>
            <person name="Pangilinan J."/>
            <person name="Riley R."/>
            <person name="LaButti K."/>
            <person name="Andreopoulos B."/>
            <person name="Lipzen A."/>
            <person name="Chen C."/>
            <person name="Yan M."/>
            <person name="Daum C."/>
            <person name="Ng V."/>
            <person name="Clum A."/>
            <person name="Steindorff A."/>
            <person name="Ohm R.A."/>
            <person name="Martin F."/>
            <person name="Silar P."/>
            <person name="Natvig D.O."/>
            <person name="Lalanne C."/>
            <person name="Gautier V."/>
            <person name="Ament-Velasquez S.L."/>
            <person name="Kruys A."/>
            <person name="Hutchinson M.I."/>
            <person name="Powell A.J."/>
            <person name="Barry K."/>
            <person name="Miller A.N."/>
            <person name="Grigoriev I.V."/>
            <person name="Debuchy R."/>
            <person name="Gladieux P."/>
            <person name="Hiltunen Thoren M."/>
            <person name="Johannesson H."/>
        </authorList>
    </citation>
    <scope>NUCLEOTIDE SEQUENCE</scope>
    <source>
        <strain evidence="7">CBS 731.68</strain>
    </source>
</reference>
<feature type="transmembrane region" description="Helical" evidence="6">
    <location>
        <begin position="144"/>
        <end position="161"/>
    </location>
</feature>
<evidence type="ECO:0000256" key="1">
    <source>
        <dbReference type="ARBA" id="ARBA00004141"/>
    </source>
</evidence>
<dbReference type="PANTHER" id="PTHR35042">
    <property type="entry name" value="ANTHRONE OXYGENASE ENCC"/>
    <property type="match status" value="1"/>
</dbReference>
<dbReference type="AlphaFoldDB" id="A0AAN6U3Q0"/>
<comment type="caution">
    <text evidence="7">The sequence shown here is derived from an EMBL/GenBank/DDBJ whole genome shotgun (WGS) entry which is preliminary data.</text>
</comment>
<dbReference type="InterPro" id="IPR013901">
    <property type="entry name" value="Anthrone_oxy"/>
</dbReference>
<keyword evidence="2 6" id="KW-0812">Transmembrane</keyword>
<dbReference type="PANTHER" id="PTHR35042:SF1">
    <property type="entry name" value="DUF1772-DOMAIN-CONTAINING PROTEIN"/>
    <property type="match status" value="1"/>
</dbReference>
<dbReference type="GO" id="GO:0016020">
    <property type="term" value="C:membrane"/>
    <property type="evidence" value="ECO:0007669"/>
    <property type="project" value="UniProtKB-SubCell"/>
</dbReference>
<evidence type="ECO:0000256" key="3">
    <source>
        <dbReference type="ARBA" id="ARBA00022989"/>
    </source>
</evidence>
<comment type="subcellular location">
    <subcellularLocation>
        <location evidence="1">Membrane</location>
        <topology evidence="1">Multi-pass membrane protein</topology>
    </subcellularLocation>
</comment>
<gene>
    <name evidence="7" type="ORF">N657DRAFT_569457</name>
</gene>
<sequence length="168" mass="18584">MHLLARTTSTTPKLLARQWLVLYQQGPVWVPPLIYTGFFSNLYVAFSPSSNSFFITLHITAAALTFSIIPITFLYLEPGINGACKWKVEMLLRDAKEGGGGGFSMPSARTLPSVVRHSVRGGWQRWAERVEMADLVVTWARLNHARWVLGVVAGMVSFVASRGSMLGD</sequence>